<dbReference type="AlphaFoldDB" id="A0A9D3YIR9"/>
<proteinExistence type="predicted"/>
<name>A0A9D3YIR9_DREPO</name>
<evidence type="ECO:0000313" key="2">
    <source>
        <dbReference type="Proteomes" id="UP000828390"/>
    </source>
</evidence>
<keyword evidence="2" id="KW-1185">Reference proteome</keyword>
<sequence length="64" mass="7528">MSIRHHLILNTASLQRYRLQYIKERKKWLQNDRDAFTPLVAPCVPHSYLQPSQSAFIALPTNIH</sequence>
<accession>A0A9D3YIR9</accession>
<comment type="caution">
    <text evidence="1">The sequence shown here is derived from an EMBL/GenBank/DDBJ whole genome shotgun (WGS) entry which is preliminary data.</text>
</comment>
<dbReference type="Proteomes" id="UP000828390">
    <property type="component" value="Unassembled WGS sequence"/>
</dbReference>
<dbReference type="EMBL" id="JAIWYP010000015">
    <property type="protein sequence ID" value="KAH3699251.1"/>
    <property type="molecule type" value="Genomic_DNA"/>
</dbReference>
<evidence type="ECO:0000313" key="1">
    <source>
        <dbReference type="EMBL" id="KAH3699251.1"/>
    </source>
</evidence>
<organism evidence="1 2">
    <name type="scientific">Dreissena polymorpha</name>
    <name type="common">Zebra mussel</name>
    <name type="synonym">Mytilus polymorpha</name>
    <dbReference type="NCBI Taxonomy" id="45954"/>
    <lineage>
        <taxon>Eukaryota</taxon>
        <taxon>Metazoa</taxon>
        <taxon>Spiralia</taxon>
        <taxon>Lophotrochozoa</taxon>
        <taxon>Mollusca</taxon>
        <taxon>Bivalvia</taxon>
        <taxon>Autobranchia</taxon>
        <taxon>Heteroconchia</taxon>
        <taxon>Euheterodonta</taxon>
        <taxon>Imparidentia</taxon>
        <taxon>Neoheterodontei</taxon>
        <taxon>Myida</taxon>
        <taxon>Dreissenoidea</taxon>
        <taxon>Dreissenidae</taxon>
        <taxon>Dreissena</taxon>
    </lineage>
</organism>
<reference evidence="1" key="1">
    <citation type="journal article" date="2019" name="bioRxiv">
        <title>The Genome of the Zebra Mussel, Dreissena polymorpha: A Resource for Invasive Species Research.</title>
        <authorList>
            <person name="McCartney M.A."/>
            <person name="Auch B."/>
            <person name="Kono T."/>
            <person name="Mallez S."/>
            <person name="Zhang Y."/>
            <person name="Obille A."/>
            <person name="Becker A."/>
            <person name="Abrahante J.E."/>
            <person name="Garbe J."/>
            <person name="Badalamenti J.P."/>
            <person name="Herman A."/>
            <person name="Mangelson H."/>
            <person name="Liachko I."/>
            <person name="Sullivan S."/>
            <person name="Sone E.D."/>
            <person name="Koren S."/>
            <person name="Silverstein K.A.T."/>
            <person name="Beckman K.B."/>
            <person name="Gohl D.M."/>
        </authorList>
    </citation>
    <scope>NUCLEOTIDE SEQUENCE</scope>
    <source>
        <strain evidence="1">Duluth1</strain>
        <tissue evidence="1">Whole animal</tissue>
    </source>
</reference>
<reference evidence="1" key="2">
    <citation type="submission" date="2020-11" db="EMBL/GenBank/DDBJ databases">
        <authorList>
            <person name="McCartney M.A."/>
            <person name="Auch B."/>
            <person name="Kono T."/>
            <person name="Mallez S."/>
            <person name="Becker A."/>
            <person name="Gohl D.M."/>
            <person name="Silverstein K.A.T."/>
            <person name="Koren S."/>
            <person name="Bechman K.B."/>
            <person name="Herman A."/>
            <person name="Abrahante J.E."/>
            <person name="Garbe J."/>
        </authorList>
    </citation>
    <scope>NUCLEOTIDE SEQUENCE</scope>
    <source>
        <strain evidence="1">Duluth1</strain>
        <tissue evidence="1">Whole animal</tissue>
    </source>
</reference>
<gene>
    <name evidence="1" type="ORF">DPMN_074207</name>
</gene>
<protein>
    <submittedName>
        <fullName evidence="1">Uncharacterized protein</fullName>
    </submittedName>
</protein>